<evidence type="ECO:0000259" key="1">
    <source>
        <dbReference type="PROSITE" id="PS51819"/>
    </source>
</evidence>
<dbReference type="PROSITE" id="PS51819">
    <property type="entry name" value="VOC"/>
    <property type="match status" value="1"/>
</dbReference>
<dbReference type="InterPro" id="IPR037523">
    <property type="entry name" value="VOC_core"/>
</dbReference>
<gene>
    <name evidence="2" type="ORF">DSM1535_1635</name>
</gene>
<organism evidence="2">
    <name type="scientific">Methanobacterium formicicum</name>
    <dbReference type="NCBI Taxonomy" id="2162"/>
    <lineage>
        <taxon>Archaea</taxon>
        <taxon>Methanobacteriati</taxon>
        <taxon>Methanobacteriota</taxon>
        <taxon>Methanomada group</taxon>
        <taxon>Methanobacteria</taxon>
        <taxon>Methanobacteriales</taxon>
        <taxon>Methanobacteriaceae</taxon>
        <taxon>Methanobacterium</taxon>
    </lineage>
</organism>
<dbReference type="PATRIC" id="fig|2162.9.peg.1673"/>
<dbReference type="InterPro" id="IPR029068">
    <property type="entry name" value="Glyas_Bleomycin-R_OHBP_Dase"/>
</dbReference>
<evidence type="ECO:0000313" key="2">
    <source>
        <dbReference type="EMBL" id="CEA13961.1"/>
    </source>
</evidence>
<reference evidence="2" key="1">
    <citation type="submission" date="2014-08" db="EMBL/GenBank/DDBJ databases">
        <authorList>
            <person name="Wibberg D."/>
        </authorList>
    </citation>
    <scope>NUCLEOTIDE SEQUENCE</scope>
</reference>
<protein>
    <recommendedName>
        <fullName evidence="1">VOC domain-containing protein</fullName>
    </recommendedName>
</protein>
<dbReference type="EMBL" id="LN515531">
    <property type="protein sequence ID" value="CEA13961.1"/>
    <property type="molecule type" value="Genomic_DNA"/>
</dbReference>
<accession>A0A090JWQ3</accession>
<dbReference type="InterPro" id="IPR004360">
    <property type="entry name" value="Glyas_Fos-R_dOase_dom"/>
</dbReference>
<sequence>MGMKVLKTLSRVYVEDLEEHLDFYEKLLGMKVEMRIPMPEVGLELAQIDDILIIAGLEQALKPFKRTQATFLVDSVEDYHSFLEENGSRIIRGPQKVPTGVNMTVQHPDGSIFEYVQHIQ</sequence>
<name>A0A090JWQ3_METFO</name>
<dbReference type="Gene3D" id="3.10.180.10">
    <property type="entry name" value="2,3-Dihydroxybiphenyl 1,2-Dioxygenase, domain 1"/>
    <property type="match status" value="1"/>
</dbReference>
<dbReference type="KEGG" id="mfi:DSM1535_1635"/>
<dbReference type="AlphaFoldDB" id="A0A090JWQ3"/>
<proteinExistence type="predicted"/>
<dbReference type="Pfam" id="PF00903">
    <property type="entry name" value="Glyoxalase"/>
    <property type="match status" value="1"/>
</dbReference>
<dbReference type="CDD" id="cd06587">
    <property type="entry name" value="VOC"/>
    <property type="match status" value="1"/>
</dbReference>
<dbReference type="SUPFAM" id="SSF54593">
    <property type="entry name" value="Glyoxalase/Bleomycin resistance protein/Dihydroxybiphenyl dioxygenase"/>
    <property type="match status" value="1"/>
</dbReference>
<feature type="domain" description="VOC" evidence="1">
    <location>
        <begin position="4"/>
        <end position="118"/>
    </location>
</feature>